<dbReference type="EMBL" id="LK932529">
    <property type="protein sequence ID" value="CDS89574.1"/>
    <property type="molecule type" value="Genomic_DNA"/>
</dbReference>
<dbReference type="InterPro" id="IPR005146">
    <property type="entry name" value="B3/B4_tRNA-bd"/>
</dbReference>
<evidence type="ECO:0000313" key="3">
    <source>
        <dbReference type="EMBL" id="CDS89574.1"/>
    </source>
</evidence>
<evidence type="ECO:0000313" key="2">
    <source>
        <dbReference type="EMBL" id="CDS85006.1"/>
    </source>
</evidence>
<dbReference type="SMART" id="SM00873">
    <property type="entry name" value="B3_4"/>
    <property type="match status" value="1"/>
</dbReference>
<gene>
    <name evidence="4" type="ORF">BN1095_580006</name>
    <name evidence="3" type="ORF">BN1096_740171</name>
    <name evidence="2" type="ORF">BN1097_360018</name>
    <name evidence="5" type="ORF">SAMEA1402366_01196</name>
</gene>
<feature type="domain" description="B3/B4 tRNA-binding" evidence="1">
    <location>
        <begin position="60"/>
        <end position="212"/>
    </location>
</feature>
<dbReference type="Gene3D" id="3.50.40.10">
    <property type="entry name" value="Phenylalanyl-trna Synthetase, Chain B, domain 3"/>
    <property type="match status" value="1"/>
</dbReference>
<dbReference type="GO" id="GO:0004826">
    <property type="term" value="F:phenylalanine-tRNA ligase activity"/>
    <property type="evidence" value="ECO:0007669"/>
    <property type="project" value="InterPro"/>
</dbReference>
<dbReference type="PANTHER" id="PTHR39209:SF2">
    <property type="entry name" value="CYTOPLASMIC PROTEIN"/>
    <property type="match status" value="1"/>
</dbReference>
<dbReference type="GeneID" id="66355832"/>
<dbReference type="GO" id="GO:0003723">
    <property type="term" value="F:RNA binding"/>
    <property type="evidence" value="ECO:0007669"/>
    <property type="project" value="InterPro"/>
</dbReference>
<dbReference type="Proteomes" id="UP000372533">
    <property type="component" value="Unassembled WGS sequence"/>
</dbReference>
<evidence type="ECO:0000259" key="1">
    <source>
        <dbReference type="SMART" id="SM00873"/>
    </source>
</evidence>
<sequence>MLEISHKVKEIYPNIKFGVMVINITHSKPNKENFLVLKNSTIKNIIEQHPEYNRKEKIKTEPVSSYIKYYKKFKKTYPVLLQLESILLKSKGIPDVGVTIESMFLAELKNLLLTAGHDLDKMELPLKIELANGSEHFYGIGGKEHILTKDDLFLSDNIGILSSILNGPDNRTAITKDTKNIMYFVYGPDKISEKQIQDHLNDIKHYISSAFPDLKVNSIDIF</sequence>
<evidence type="ECO:0000313" key="5">
    <source>
        <dbReference type="EMBL" id="VHY00960.1"/>
    </source>
</evidence>
<reference evidence="5 6" key="2">
    <citation type="submission" date="2019-04" db="EMBL/GenBank/DDBJ databases">
        <authorList>
            <consortium name="Pathogen Informatics"/>
        </authorList>
    </citation>
    <scope>NUCLEOTIDE SEQUENCE [LARGE SCALE GENOMIC DNA]</scope>
    <source>
        <strain evidence="5">Tl291</strain>
        <strain evidence="6">tl291</strain>
    </source>
</reference>
<dbReference type="AlphaFoldDB" id="A0A069AZ54"/>
<dbReference type="SUPFAM" id="SSF56037">
    <property type="entry name" value="PheT/TilS domain"/>
    <property type="match status" value="1"/>
</dbReference>
<evidence type="ECO:0000313" key="6">
    <source>
        <dbReference type="Proteomes" id="UP000372533"/>
    </source>
</evidence>
<evidence type="ECO:0000313" key="4">
    <source>
        <dbReference type="EMBL" id="CDT57729.1"/>
    </source>
</evidence>
<organism evidence="4">
    <name type="scientific">Clostridioides difficile</name>
    <name type="common">Peptoclostridium difficile</name>
    <dbReference type="NCBI Taxonomy" id="1496"/>
    <lineage>
        <taxon>Bacteria</taxon>
        <taxon>Bacillati</taxon>
        <taxon>Bacillota</taxon>
        <taxon>Clostridia</taxon>
        <taxon>Peptostreptococcales</taxon>
        <taxon>Peptostreptococcaceae</taxon>
        <taxon>Clostridioides</taxon>
    </lineage>
</organism>
<dbReference type="RefSeq" id="WP_009891824.1">
    <property type="nucleotide sequence ID" value="NZ_BAABSG010000002.1"/>
</dbReference>
<dbReference type="Pfam" id="PF03483">
    <property type="entry name" value="B3_4"/>
    <property type="match status" value="1"/>
</dbReference>
<reference evidence="4" key="1">
    <citation type="submission" date="2014-07" db="EMBL/GenBank/DDBJ databases">
        <authorList>
            <person name="Monot Marc"/>
        </authorList>
    </citation>
    <scope>NUCLEOTIDE SEQUENCE</scope>
    <source>
        <strain evidence="4">7032989</strain>
        <strain evidence="2">7032994</strain>
    </source>
</reference>
<protein>
    <submittedName>
        <fullName evidence="4 5">tRNA-binding protein</fullName>
    </submittedName>
</protein>
<dbReference type="PATRIC" id="fig|1496.854.peg.3942"/>
<dbReference type="EMBL" id="LK932372">
    <property type="protein sequence ID" value="CDS85006.1"/>
    <property type="molecule type" value="Genomic_DNA"/>
</dbReference>
<dbReference type="EMBL" id="LK933271">
    <property type="protein sequence ID" value="CDT57729.1"/>
    <property type="molecule type" value="Genomic_DNA"/>
</dbReference>
<proteinExistence type="predicted"/>
<dbReference type="InterPro" id="IPR020825">
    <property type="entry name" value="Phe-tRNA_synthase-like_B3/B4"/>
</dbReference>
<dbReference type="EMBL" id="CAAJVP010000004">
    <property type="protein sequence ID" value="VHY00960.1"/>
    <property type="molecule type" value="Genomic_DNA"/>
</dbReference>
<name>A0A069AZ54_CLODI</name>
<accession>A0A069AZ54</accession>
<dbReference type="PANTHER" id="PTHR39209">
    <property type="match status" value="1"/>
</dbReference>